<dbReference type="Proteomes" id="UP000663193">
    <property type="component" value="Chromosome 16"/>
</dbReference>
<evidence type="ECO:0000313" key="1">
    <source>
        <dbReference type="EMBL" id="QRD03853.1"/>
    </source>
</evidence>
<organism evidence="1 2">
    <name type="scientific">Phaeosphaeria nodorum (strain SN15 / ATCC MYA-4574 / FGSC 10173)</name>
    <name type="common">Glume blotch fungus</name>
    <name type="synonym">Parastagonospora nodorum</name>
    <dbReference type="NCBI Taxonomy" id="321614"/>
    <lineage>
        <taxon>Eukaryota</taxon>
        <taxon>Fungi</taxon>
        <taxon>Dikarya</taxon>
        <taxon>Ascomycota</taxon>
        <taxon>Pezizomycotina</taxon>
        <taxon>Dothideomycetes</taxon>
        <taxon>Pleosporomycetidae</taxon>
        <taxon>Pleosporales</taxon>
        <taxon>Pleosporineae</taxon>
        <taxon>Phaeosphaeriaceae</taxon>
        <taxon>Parastagonospora</taxon>
    </lineage>
</organism>
<keyword evidence="2" id="KW-1185">Reference proteome</keyword>
<evidence type="ECO:0000313" key="2">
    <source>
        <dbReference type="Proteomes" id="UP000663193"/>
    </source>
</evidence>
<dbReference type="VEuPathDB" id="FungiDB:JI435_420370"/>
<sequence>MPKGVKAGRTRCYLAKNTPQNNFNLRSFSRVPRAMSAPAVFLCQALAAHRHLLGYVWLALRWHYRSPWIPFGMRSSLPCMSEH</sequence>
<accession>A0A7U2FEV6</accession>
<proteinExistence type="predicted"/>
<name>A0A7U2FEV6_PHANO</name>
<reference evidence="2" key="1">
    <citation type="journal article" date="2021" name="BMC Genomics">
        <title>Chromosome-level genome assembly and manually-curated proteome of model necrotroph Parastagonospora nodorum Sn15 reveals a genome-wide trove of candidate effector homologs, and redundancy of virulence-related functions within an accessory chromosome.</title>
        <authorList>
            <person name="Bertazzoni S."/>
            <person name="Jones D.A.B."/>
            <person name="Phan H.T."/>
            <person name="Tan K.-C."/>
            <person name="Hane J.K."/>
        </authorList>
    </citation>
    <scope>NUCLEOTIDE SEQUENCE [LARGE SCALE GENOMIC DNA]</scope>
    <source>
        <strain evidence="2">SN15 / ATCC MYA-4574 / FGSC 10173)</strain>
    </source>
</reference>
<dbReference type="AlphaFoldDB" id="A0A7U2FEV6"/>
<dbReference type="EMBL" id="CP069038">
    <property type="protein sequence ID" value="QRD03853.1"/>
    <property type="molecule type" value="Genomic_DNA"/>
</dbReference>
<gene>
    <name evidence="1" type="ORF">JI435_420370</name>
</gene>
<protein>
    <submittedName>
        <fullName evidence="1">Uncharacterized protein</fullName>
    </submittedName>
</protein>